<evidence type="ECO:0000259" key="10">
    <source>
        <dbReference type="Pfam" id="PF06762"/>
    </source>
</evidence>
<evidence type="ECO:0000256" key="9">
    <source>
        <dbReference type="SAM" id="Phobius"/>
    </source>
</evidence>
<evidence type="ECO:0000256" key="2">
    <source>
        <dbReference type="ARBA" id="ARBA00005512"/>
    </source>
</evidence>
<comment type="subcellular location">
    <subcellularLocation>
        <location evidence="1">Endoplasmic reticulum membrane</location>
        <topology evidence="1">Multi-pass membrane protein</topology>
    </subcellularLocation>
</comment>
<name>A0A8S1MF07_PARPR</name>
<dbReference type="GO" id="GO:0051604">
    <property type="term" value="P:protein maturation"/>
    <property type="evidence" value="ECO:0007669"/>
    <property type="project" value="InterPro"/>
</dbReference>
<evidence type="ECO:0000256" key="7">
    <source>
        <dbReference type="ARBA" id="ARBA00023180"/>
    </source>
</evidence>
<keyword evidence="13" id="KW-1185">Reference proteome</keyword>
<feature type="transmembrane region" description="Helical" evidence="9">
    <location>
        <begin position="345"/>
        <end position="365"/>
    </location>
</feature>
<feature type="domain" description="Lipase maturation factor 1/2 C-terminal" evidence="11">
    <location>
        <begin position="429"/>
        <end position="565"/>
    </location>
</feature>
<accession>A0A8S1MF07</accession>
<gene>
    <name evidence="12" type="ORF">PPRIM_AZ9-3.1.T0550221</name>
</gene>
<organism evidence="12 13">
    <name type="scientific">Paramecium primaurelia</name>
    <dbReference type="NCBI Taxonomy" id="5886"/>
    <lineage>
        <taxon>Eukaryota</taxon>
        <taxon>Sar</taxon>
        <taxon>Alveolata</taxon>
        <taxon>Ciliophora</taxon>
        <taxon>Intramacronucleata</taxon>
        <taxon>Oligohymenophorea</taxon>
        <taxon>Peniculida</taxon>
        <taxon>Parameciidae</taxon>
        <taxon>Paramecium</taxon>
    </lineage>
</organism>
<dbReference type="Pfam" id="PF25179">
    <property type="entry name" value="LMF1_C"/>
    <property type="match status" value="1"/>
</dbReference>
<dbReference type="OMA" id="HYTPWSQ"/>
<keyword evidence="5 9" id="KW-1133">Transmembrane helix</keyword>
<evidence type="ECO:0000313" key="13">
    <source>
        <dbReference type="Proteomes" id="UP000688137"/>
    </source>
</evidence>
<keyword evidence="7" id="KW-0325">Glycoprotein</keyword>
<reference evidence="12" key="1">
    <citation type="submission" date="2021-01" db="EMBL/GenBank/DDBJ databases">
        <authorList>
            <consortium name="Genoscope - CEA"/>
            <person name="William W."/>
        </authorList>
    </citation>
    <scope>NUCLEOTIDE SEQUENCE</scope>
</reference>
<feature type="domain" description="Lipase maturation factor 1/2 N-terminal" evidence="10">
    <location>
        <begin position="119"/>
        <end position="268"/>
    </location>
</feature>
<evidence type="ECO:0000256" key="4">
    <source>
        <dbReference type="ARBA" id="ARBA00022824"/>
    </source>
</evidence>
<evidence type="ECO:0000259" key="11">
    <source>
        <dbReference type="Pfam" id="PF25179"/>
    </source>
</evidence>
<comment type="similarity">
    <text evidence="2">Belongs to the lipase maturation factor family.</text>
</comment>
<dbReference type="InterPro" id="IPR009613">
    <property type="entry name" value="LMF"/>
</dbReference>
<dbReference type="AlphaFoldDB" id="A0A8S1MF07"/>
<dbReference type="InterPro" id="IPR057434">
    <property type="entry name" value="LMF1/2_N"/>
</dbReference>
<comment type="caution">
    <text evidence="12">The sequence shown here is derived from an EMBL/GenBank/DDBJ whole genome shotgun (WGS) entry which is preliminary data.</text>
</comment>
<feature type="transmembrane region" description="Helical" evidence="9">
    <location>
        <begin position="377"/>
        <end position="398"/>
    </location>
</feature>
<evidence type="ECO:0000256" key="3">
    <source>
        <dbReference type="ARBA" id="ARBA00022692"/>
    </source>
</evidence>
<feature type="transmembrane region" description="Helical" evidence="9">
    <location>
        <begin position="97"/>
        <end position="114"/>
    </location>
</feature>
<dbReference type="PANTHER" id="PTHR14463">
    <property type="entry name" value="LIPASE MATURATION FACTOR"/>
    <property type="match status" value="1"/>
</dbReference>
<dbReference type="GO" id="GO:0005789">
    <property type="term" value="C:endoplasmic reticulum membrane"/>
    <property type="evidence" value="ECO:0007669"/>
    <property type="project" value="UniProtKB-SubCell"/>
</dbReference>
<protein>
    <recommendedName>
        <fullName evidence="8">Lipase maturation factor 2</fullName>
    </recommendedName>
</protein>
<evidence type="ECO:0000256" key="6">
    <source>
        <dbReference type="ARBA" id="ARBA00023136"/>
    </source>
</evidence>
<keyword evidence="3 9" id="KW-0812">Transmembrane</keyword>
<keyword evidence="6 9" id="KW-0472">Membrane</keyword>
<evidence type="ECO:0000256" key="5">
    <source>
        <dbReference type="ARBA" id="ARBA00022989"/>
    </source>
</evidence>
<dbReference type="Pfam" id="PF06762">
    <property type="entry name" value="LMF1"/>
    <property type="match status" value="1"/>
</dbReference>
<feature type="transmembrane region" description="Helical" evidence="9">
    <location>
        <begin position="120"/>
        <end position="139"/>
    </location>
</feature>
<sequence length="612" mass="72617">MLTSKNCQGEKIEYLHQLILRLVGLIYAFAFSSWYYQIPALYSKNGLMPISKIEWHDLNQMPTLLQIGKNDSTLTLITIFGTLVGLLAFASSKFIKWYTFLILWVLYLSLYTVGQDFSQFQWDIMLLECGFICIIFSLTPVVGRELLRWLAFRLYFSSGLVKLLSQCETWWNLTALHHHFASQCIPHFLSWWAHQIPGELKKLMVATNFYVLIFGAIYFYFPTRFMRIFGFILQFIMQIGIILTGNYNFFNLLSIVLTLVVLDDHFIYKYFPSQIKEFINMPKTIEEFDLKKNNRIYKYSEIVICFYMTGVLIFNFFPYETIMQGKKLPFTVQDIGKYFLTEDNFTYFLLYVLTFFFFYITYFNLQKNSAKSTMAAILQTLIKIVVFIFMFSMSNMTFQQGIGIRQINSPIIPQQYLQQIQQYTYSFHLFNSYGLFRKMTGVNGRPELIFEGSEDGNKWLEYHFHYKPGKINEISPFVVPHQPRLDWQLWFASLQEQPSDLYLIHLVYKMLDGQNINDFVSNNPFQKKSPKFIRINKYLYYFTNVTEMIQTGNFWKRIWKSVYLPPISLQDSQLQSIKQQYGFESAVNKQKEQNTQLPLWTLIMSVIIYAFY</sequence>
<evidence type="ECO:0000256" key="8">
    <source>
        <dbReference type="ARBA" id="ARBA00040643"/>
    </source>
</evidence>
<feature type="transmembrane region" description="Helical" evidence="9">
    <location>
        <begin position="203"/>
        <end position="221"/>
    </location>
</feature>
<dbReference type="PANTHER" id="PTHR14463:SF5">
    <property type="entry name" value="LIPASE MATURATION FACTOR 2"/>
    <property type="match status" value="1"/>
</dbReference>
<evidence type="ECO:0000313" key="12">
    <source>
        <dbReference type="EMBL" id="CAD8076075.1"/>
    </source>
</evidence>
<dbReference type="Proteomes" id="UP000688137">
    <property type="component" value="Unassembled WGS sequence"/>
</dbReference>
<evidence type="ECO:0000256" key="1">
    <source>
        <dbReference type="ARBA" id="ARBA00004477"/>
    </source>
</evidence>
<dbReference type="InterPro" id="IPR057433">
    <property type="entry name" value="LMF1/2_C"/>
</dbReference>
<feature type="transmembrane region" description="Helical" evidence="9">
    <location>
        <begin position="299"/>
        <end position="319"/>
    </location>
</feature>
<feature type="transmembrane region" description="Helical" evidence="9">
    <location>
        <begin position="72"/>
        <end position="90"/>
    </location>
</feature>
<keyword evidence="4" id="KW-0256">Endoplasmic reticulum</keyword>
<feature type="transmembrane region" description="Helical" evidence="9">
    <location>
        <begin position="18"/>
        <end position="38"/>
    </location>
</feature>
<proteinExistence type="inferred from homology"/>
<dbReference type="EMBL" id="CAJJDM010000055">
    <property type="protein sequence ID" value="CAD8076075.1"/>
    <property type="molecule type" value="Genomic_DNA"/>
</dbReference>